<dbReference type="InterPro" id="IPR029151">
    <property type="entry name" value="Sensor-like_sf"/>
</dbReference>
<protein>
    <submittedName>
        <fullName evidence="9">Methyl-accepting chemotaxis protein</fullName>
    </submittedName>
</protein>
<dbReference type="Proteomes" id="UP001060325">
    <property type="component" value="Chromosome"/>
</dbReference>
<evidence type="ECO:0000256" key="1">
    <source>
        <dbReference type="ARBA" id="ARBA00004236"/>
    </source>
</evidence>
<dbReference type="InterPro" id="IPR003660">
    <property type="entry name" value="HAMP_dom"/>
</dbReference>
<dbReference type="SMART" id="SM00283">
    <property type="entry name" value="MA"/>
    <property type="match status" value="1"/>
</dbReference>
<comment type="subcellular location">
    <subcellularLocation>
        <location evidence="1">Cell membrane</location>
    </subcellularLocation>
</comment>
<evidence type="ECO:0000256" key="3">
    <source>
        <dbReference type="ARBA" id="ARBA00023136"/>
    </source>
</evidence>
<keyword evidence="4 6" id="KW-0807">Transducer</keyword>
<dbReference type="Gene3D" id="1.10.287.950">
    <property type="entry name" value="Methyl-accepting chemotaxis protein"/>
    <property type="match status" value="1"/>
</dbReference>
<evidence type="ECO:0000256" key="5">
    <source>
        <dbReference type="ARBA" id="ARBA00029447"/>
    </source>
</evidence>
<keyword evidence="2" id="KW-1003">Cell membrane</keyword>
<name>A0ABY5FS45_9BACL</name>
<dbReference type="PANTHER" id="PTHR32089:SF112">
    <property type="entry name" value="LYSOZYME-LIKE PROTEIN-RELATED"/>
    <property type="match status" value="1"/>
</dbReference>
<evidence type="ECO:0000259" key="8">
    <source>
        <dbReference type="PROSITE" id="PS50885"/>
    </source>
</evidence>
<dbReference type="EMBL" id="CP101462">
    <property type="protein sequence ID" value="UTT44435.1"/>
    <property type="molecule type" value="Genomic_DNA"/>
</dbReference>
<dbReference type="InterPro" id="IPR004090">
    <property type="entry name" value="Chemotax_Me-accpt_rcpt"/>
</dbReference>
<dbReference type="Gene3D" id="6.10.340.10">
    <property type="match status" value="1"/>
</dbReference>
<evidence type="ECO:0000313" key="10">
    <source>
        <dbReference type="Proteomes" id="UP001060325"/>
    </source>
</evidence>
<gene>
    <name evidence="9" type="ORF">NMQ00_03340</name>
</gene>
<dbReference type="Pfam" id="PF00015">
    <property type="entry name" value="MCPsignal"/>
    <property type="match status" value="1"/>
</dbReference>
<evidence type="ECO:0000256" key="6">
    <source>
        <dbReference type="PROSITE-ProRule" id="PRU00284"/>
    </source>
</evidence>
<evidence type="ECO:0000313" key="9">
    <source>
        <dbReference type="EMBL" id="UTT44435.1"/>
    </source>
</evidence>
<evidence type="ECO:0000256" key="4">
    <source>
        <dbReference type="ARBA" id="ARBA00023224"/>
    </source>
</evidence>
<dbReference type="InterPro" id="IPR004089">
    <property type="entry name" value="MCPsignal_dom"/>
</dbReference>
<dbReference type="CDD" id="cd06225">
    <property type="entry name" value="HAMP"/>
    <property type="match status" value="1"/>
</dbReference>
<dbReference type="SUPFAM" id="SSF103190">
    <property type="entry name" value="Sensory domain-like"/>
    <property type="match status" value="1"/>
</dbReference>
<reference evidence="9" key="1">
    <citation type="submission" date="2022-07" db="EMBL/GenBank/DDBJ databases">
        <title>Complete genome of CX2.</title>
        <authorList>
            <person name="Cao G."/>
        </authorList>
    </citation>
    <scope>NUCLEOTIDE SEQUENCE</scope>
    <source>
        <strain evidence="9">CX2</strain>
    </source>
</reference>
<proteinExistence type="inferred from homology"/>
<keyword evidence="10" id="KW-1185">Reference proteome</keyword>
<dbReference type="SUPFAM" id="SSF58104">
    <property type="entry name" value="Methyl-accepting chemotaxis protein (MCP) signaling domain"/>
    <property type="match status" value="1"/>
</dbReference>
<keyword evidence="3" id="KW-0472">Membrane</keyword>
<accession>A0ABY5FS45</accession>
<organism evidence="9 10">
    <name type="scientific">Exiguobacterium aurantiacum</name>
    <dbReference type="NCBI Taxonomy" id="33987"/>
    <lineage>
        <taxon>Bacteria</taxon>
        <taxon>Bacillati</taxon>
        <taxon>Bacillota</taxon>
        <taxon>Bacilli</taxon>
        <taxon>Bacillales</taxon>
        <taxon>Bacillales Family XII. Incertae Sedis</taxon>
        <taxon>Exiguobacterium</taxon>
    </lineage>
</organism>
<evidence type="ECO:0000256" key="2">
    <source>
        <dbReference type="ARBA" id="ARBA00022475"/>
    </source>
</evidence>
<dbReference type="RefSeq" id="WP_255178669.1">
    <property type="nucleotide sequence ID" value="NZ_CP101462.1"/>
</dbReference>
<dbReference type="PRINTS" id="PR00260">
    <property type="entry name" value="CHEMTRNSDUCR"/>
</dbReference>
<comment type="similarity">
    <text evidence="5">Belongs to the methyl-accepting chemotaxis (MCP) protein family.</text>
</comment>
<sequence>MLIFIGLLIILFGVFQYIGTKNTVLKTVQSVLIDDANRLIDDMDKSAYAKFVESPVKGDVYEQFREQLHTYRQQNGAMYIYTVELDKNQAQIIIDGAEADEADDIGKILSSTSPENVEAAFNGEDVATRVVHDPEYGEYITVLVPIKLDGNVIGVLGLDKKADEVAAITSDVLQDIIPQIVLGLFILMSVGTAIIWRYLDWKLKPLSILDQVANKVAHGELGAASSVIETIHVKKDDEIKRLASSMRQMTGTLKELVSGIQSSSATVSKESANVASISVEVHDASRQIAYTMEELAGGVENQSTLTMKLYEHMNDFASLVRHATAEGQEVSQQADQVGAATLKGQAYMSEAVDQMTYIHAQITQSQGQVKDFERQADEVTQLVTLIRQISEQTNLLALNAAIEAARAGEHGKGFAVVAAEIRMLSDEVSQSVSEISEIAANVKRNSVDLDRAFTESRSATETGKQTLESTKVAFEDIEMSVREMRSLSHSMQTRLGNVETNQKAIEQGLSDIASISEESTAGNEEVAASTEQLAVTSDTMNQFVKELSTTAIDMETMSQQFKL</sequence>
<evidence type="ECO:0000259" key="7">
    <source>
        <dbReference type="PROSITE" id="PS50111"/>
    </source>
</evidence>
<dbReference type="PANTHER" id="PTHR32089">
    <property type="entry name" value="METHYL-ACCEPTING CHEMOTAXIS PROTEIN MCPB"/>
    <property type="match status" value="1"/>
</dbReference>
<feature type="domain" description="Methyl-accepting transducer" evidence="7">
    <location>
        <begin position="277"/>
        <end position="534"/>
    </location>
</feature>
<dbReference type="PROSITE" id="PS50111">
    <property type="entry name" value="CHEMOTAXIS_TRANSDUC_2"/>
    <property type="match status" value="1"/>
</dbReference>
<feature type="domain" description="HAMP" evidence="8">
    <location>
        <begin position="200"/>
        <end position="258"/>
    </location>
</feature>
<dbReference type="PROSITE" id="PS50885">
    <property type="entry name" value="HAMP"/>
    <property type="match status" value="1"/>
</dbReference>